<evidence type="ECO:0000256" key="5">
    <source>
        <dbReference type="SAM" id="MobiDB-lite"/>
    </source>
</evidence>
<feature type="compositionally biased region" description="Basic and acidic residues" evidence="5">
    <location>
        <begin position="1275"/>
        <end position="1295"/>
    </location>
</feature>
<feature type="compositionally biased region" description="Basic and acidic residues" evidence="5">
    <location>
        <begin position="301"/>
        <end position="329"/>
    </location>
</feature>
<feature type="compositionally biased region" description="Polar residues" evidence="5">
    <location>
        <begin position="977"/>
        <end position="990"/>
    </location>
</feature>
<organism evidence="6 7">
    <name type="scientific">Cystoisospora suis</name>
    <dbReference type="NCBI Taxonomy" id="483139"/>
    <lineage>
        <taxon>Eukaryota</taxon>
        <taxon>Sar</taxon>
        <taxon>Alveolata</taxon>
        <taxon>Apicomplexa</taxon>
        <taxon>Conoidasida</taxon>
        <taxon>Coccidia</taxon>
        <taxon>Eucoccidiorida</taxon>
        <taxon>Eimeriorina</taxon>
        <taxon>Sarcocystidae</taxon>
        <taxon>Cystoisospora</taxon>
    </lineage>
</organism>
<evidence type="ECO:0000256" key="2">
    <source>
        <dbReference type="ARBA" id="ARBA00015736"/>
    </source>
</evidence>
<proteinExistence type="inferred from homology"/>
<dbReference type="Pfam" id="PF09742">
    <property type="entry name" value="Dymeclin"/>
    <property type="match status" value="1"/>
</dbReference>
<feature type="compositionally biased region" description="Polar residues" evidence="5">
    <location>
        <begin position="335"/>
        <end position="359"/>
    </location>
</feature>
<feature type="compositionally biased region" description="Low complexity" evidence="5">
    <location>
        <begin position="278"/>
        <end position="296"/>
    </location>
</feature>
<keyword evidence="4" id="KW-0449">Lipoprotein</keyword>
<dbReference type="GO" id="GO:0007030">
    <property type="term" value="P:Golgi organization"/>
    <property type="evidence" value="ECO:0007669"/>
    <property type="project" value="TreeGrafter"/>
</dbReference>
<dbReference type="PANTHER" id="PTHR12895">
    <property type="entry name" value="DYMECLIN"/>
    <property type="match status" value="1"/>
</dbReference>
<feature type="compositionally biased region" description="Basic and acidic residues" evidence="5">
    <location>
        <begin position="390"/>
        <end position="407"/>
    </location>
</feature>
<dbReference type="PANTHER" id="PTHR12895:SF9">
    <property type="entry name" value="DYMECLIN"/>
    <property type="match status" value="1"/>
</dbReference>
<reference evidence="6 7" key="1">
    <citation type="journal article" date="2017" name="Int. J. Parasitol.">
        <title>The genome of the protozoan parasite Cystoisospora suis and a reverse vaccinology approach to identify vaccine candidates.</title>
        <authorList>
            <person name="Palmieri N."/>
            <person name="Shrestha A."/>
            <person name="Ruttkowski B."/>
            <person name="Beck T."/>
            <person name="Vogl C."/>
            <person name="Tomley F."/>
            <person name="Blake D.P."/>
            <person name="Joachim A."/>
        </authorList>
    </citation>
    <scope>NUCLEOTIDE SEQUENCE [LARGE SCALE GENOMIC DNA]</scope>
    <source>
        <strain evidence="6 7">Wien I</strain>
    </source>
</reference>
<feature type="compositionally biased region" description="Basic and acidic residues" evidence="5">
    <location>
        <begin position="724"/>
        <end position="746"/>
    </location>
</feature>
<gene>
    <name evidence="6" type="ORF">CSUI_003896</name>
</gene>
<accession>A0A2C6L3T6</accession>
<dbReference type="GO" id="GO:0005794">
    <property type="term" value="C:Golgi apparatus"/>
    <property type="evidence" value="ECO:0007669"/>
    <property type="project" value="TreeGrafter"/>
</dbReference>
<comment type="caution">
    <text evidence="6">The sequence shown here is derived from an EMBL/GenBank/DDBJ whole genome shotgun (WGS) entry which is preliminary data.</text>
</comment>
<feature type="compositionally biased region" description="Polar residues" evidence="5">
    <location>
        <begin position="1853"/>
        <end position="1865"/>
    </location>
</feature>
<evidence type="ECO:0000256" key="4">
    <source>
        <dbReference type="ARBA" id="ARBA00023288"/>
    </source>
</evidence>
<feature type="region of interest" description="Disordered" evidence="5">
    <location>
        <begin position="570"/>
        <end position="608"/>
    </location>
</feature>
<feature type="compositionally biased region" description="Basic and acidic residues" evidence="5">
    <location>
        <begin position="1946"/>
        <end position="1966"/>
    </location>
</feature>
<feature type="region of interest" description="Disordered" evidence="5">
    <location>
        <begin position="953"/>
        <end position="997"/>
    </location>
</feature>
<feature type="compositionally biased region" description="Basic and acidic residues" evidence="5">
    <location>
        <begin position="1701"/>
        <end position="1732"/>
    </location>
</feature>
<keyword evidence="3" id="KW-0519">Myristate</keyword>
<protein>
    <recommendedName>
        <fullName evidence="2">Dymeclin</fullName>
    </recommendedName>
</protein>
<feature type="compositionally biased region" description="Basic and acidic residues" evidence="5">
    <location>
        <begin position="586"/>
        <end position="605"/>
    </location>
</feature>
<name>A0A2C6L3T6_9APIC</name>
<feature type="compositionally biased region" description="Basic and acidic residues" evidence="5">
    <location>
        <begin position="783"/>
        <end position="798"/>
    </location>
</feature>
<feature type="compositionally biased region" description="Polar residues" evidence="5">
    <location>
        <begin position="1935"/>
        <end position="1945"/>
    </location>
</feature>
<dbReference type="GeneID" id="94427302"/>
<dbReference type="OrthoDB" id="332584at2759"/>
<feature type="compositionally biased region" description="Basic and acidic residues" evidence="5">
    <location>
        <begin position="1254"/>
        <end position="1264"/>
    </location>
</feature>
<feature type="region of interest" description="Disordered" evidence="5">
    <location>
        <begin position="664"/>
        <end position="799"/>
    </location>
</feature>
<feature type="region of interest" description="Disordered" evidence="5">
    <location>
        <begin position="426"/>
        <end position="449"/>
    </location>
</feature>
<evidence type="ECO:0000256" key="1">
    <source>
        <dbReference type="ARBA" id="ARBA00010603"/>
    </source>
</evidence>
<dbReference type="RefSeq" id="XP_067923933.1">
    <property type="nucleotide sequence ID" value="XM_068064091.1"/>
</dbReference>
<feature type="region of interest" description="Disordered" evidence="5">
    <location>
        <begin position="278"/>
        <end position="412"/>
    </location>
</feature>
<feature type="compositionally biased region" description="Basic and acidic residues" evidence="5">
    <location>
        <begin position="1904"/>
        <end position="1934"/>
    </location>
</feature>
<feature type="region of interest" description="Disordered" evidence="5">
    <location>
        <begin position="1213"/>
        <end position="1369"/>
    </location>
</feature>
<feature type="compositionally biased region" description="Basic and acidic residues" evidence="5">
    <location>
        <begin position="1867"/>
        <end position="1892"/>
    </location>
</feature>
<evidence type="ECO:0000313" key="7">
    <source>
        <dbReference type="Proteomes" id="UP000221165"/>
    </source>
</evidence>
<feature type="compositionally biased region" description="Basic and acidic residues" evidence="5">
    <location>
        <begin position="1304"/>
        <end position="1313"/>
    </location>
</feature>
<dbReference type="EMBL" id="MIGC01001754">
    <property type="protein sequence ID" value="PHJ22256.1"/>
    <property type="molecule type" value="Genomic_DNA"/>
</dbReference>
<sequence length="2155" mass="238654">MGSGSSRSSSSGGTDRLCLGDLDKPTVSLIHAVRQLASSSSSPPVSLPLKSSETCQGKSGEKQIRSYCIDASSSSPACLEDTDAGGGGWDSILLSLAESSALPSSLSSDFLWRELLVPLLVGNPTNGQLRALFVFFAKTLHRYAEAVEATHHHLISLSQGRNTCSSSTTTTSKKLSQSTHFPHPTVVSVTVKGKRQQEQASSLTAPILSPPPFPCSDASLSELALLLRILTKTLCSRLSFPQLLYHLEYTPSDFSWETNAHIASLLYILSSSSSSSSFFTPRSPRSSQPSSSSHHSCFQDVSHHDHEPADNLHTSTRESYRESPRKMEAHLPSVLPSTSPNAAVIRQQVNESASSTSPGSREDETIETLGKEKNPRDNEITQPSSCGKNPRTEGRGEIGYTDSHDSTPSETPVTCKVGLLSCESHHNATNTTTPTTTATLEGSFPSNESQKISLSLDPMNIQKGAETSLTISPLTRENQREEAIHIGPTTPTTTATHHHIRTTSPPPPLCVFLLSYRGAYKVVPISRLPSPIVLHREILSWLYEVYPEDACAASSRGFVFRGLARFDSDAPSTEVEQEKNSSSSLDTKECSYTREEEKHHEDIHKQQMKKKKRKEIFLSLNDIASSTLMSTVFEPLTLDRKAVQEQASFLVKRVEEKHHLLHQGEKETAAAQSESTQEGEDNDVTNSCRRQEEEGEEEEGPGTSRRHSQMKNAYKQEIGDESGDVPKRTYDQATQAKDRSRDREEVPNGSLSGEGKDKKGENSEGDHHENVTHQSPTVIISNEEEKRRRDQEEEEIKRISNPTSTTILLAELTIVPLWVPISSSSSSSSCSSSSVIGSLTDALIKFVTTTQPPSPCCSPLILRTHQHLLELLLSLSAVISPIQLTASCLPRPLPLGKSRHQLAQLLTSRDPTSCHPLSSQLRHIQQHRDAERPLEKDERADYDQFPIAAAELGKRRGAGMREDGHRGNPSFEGENEAFSSFSKSEKTLPQTHKGESRMLERREALLVPPLSSPCCKCAPSFYAWQQQAQQLRVTRSLEADQKILLNQRQRSSPVDHKAGPKGDIGDRRHVQQTEGFSTSTQVFPPVAAGALLPDLSLLEIFLSRCEGSERAELQAKEFAAYLLNLVWPSSALLLPSSPSSSPSFVNIPPALAHCALSIFLLFTFYPHPSTRAALTGCSRLRKPIALKKKRNLLKIPPHSGDLLHLSEMNSQQGGRVFGVGNPPTTVAGVKGGGDKEDDKTFEKNLCTGQNMTMRKRDDSSEKKKNTGGSSSSYRPVDREEERGEGKQREKERGTEGLHTSNKGDSIEERRRDVIYNTLSCSSVHSRKSDSSSRPMLTPRLSSQREEGGIVSTSPSSLSPGPASNDLSSSSSLRAFSSSLGISPAIAQRSMKMKMTHLPPLHRRTSSVEANAFSLAFSSLYDSSHFSLKKSCRPFGEDEEDEGGMRPLTFPPSSSLNFEGLLVQLCSPQSLAHPLKPLLLYLLLCRNRCFRLFYLSRSDGERLVLPLLQILNTLSRVLQSPATIPSSSTAGAIPAKAEGTRLHRSIPPQTTSSPSPVSGVAPPIAAICGVCLLTLSKDKSFCSELFKKVVKEVPWLEQGRSQVVNNMSLGSVLVLVLLRLLSWNLRRCGDVFFLLLCSSVFLNISTSVEQLHWYVADRLVDYTAALLRQLQRHLSANDFAKASRRLSLSSLLPYENQERRRLGGDYEQRQRRSDDSYNRSSNSHREREDEILKGESASFSQQSTHQKAPPRQHFHKNGGEGKTDFQEREACEFLETGHESSPQHSQQIEGLLVVFRALLTFIVTALRPPFHQKNLSLLFAVLRLFPLDISRSLISQFQAAWLYTQAVQGEGRQLPSSSFSRENVTDLSHLREGRNEPYERKAKETNADFDVKRTVQNSQDLEGEEREKKEDVDLLQREEREEEERKNEKRGEDSHVSVSTAEQGRYTSRDEKERKEEDGERRRKRDNEEDLVIRSTAETLTHVGLLIGGELKLVVDLVTFFTNAIDDAVRDGSILEEDVEGSKRIVEHWAAKIPPPTRPPDLAGVGMHASSSLFSSYTSSARERLGRTADLDSGEDEKVEDLLTRRKRQMDRLRESFLACSVPGRVDFVESLETACYFVPLVWRTIDLLTPDSVCWDRAPPFPTPLVFSPLQSTTG</sequence>
<comment type="similarity">
    <text evidence="1">Belongs to the dymeclin family.</text>
</comment>
<dbReference type="VEuPathDB" id="ToxoDB:CSUI_003896"/>
<feature type="compositionally biased region" description="Basic and acidic residues" evidence="5">
    <location>
        <begin position="754"/>
        <end position="771"/>
    </location>
</feature>
<dbReference type="Proteomes" id="UP000221165">
    <property type="component" value="Unassembled WGS sequence"/>
</dbReference>
<feature type="region of interest" description="Disordered" evidence="5">
    <location>
        <begin position="1851"/>
        <end position="1967"/>
    </location>
</feature>
<feature type="compositionally biased region" description="Basic and acidic residues" evidence="5">
    <location>
        <begin position="369"/>
        <end position="379"/>
    </location>
</feature>
<feature type="compositionally biased region" description="Basic and acidic residues" evidence="5">
    <location>
        <begin position="1232"/>
        <end position="1242"/>
    </location>
</feature>
<dbReference type="InterPro" id="IPR019142">
    <property type="entry name" value="Dymeclin"/>
</dbReference>
<feature type="compositionally biased region" description="Low complexity" evidence="5">
    <location>
        <begin position="427"/>
        <end position="439"/>
    </location>
</feature>
<keyword evidence="7" id="KW-1185">Reference proteome</keyword>
<feature type="region of interest" description="Disordered" evidence="5">
    <location>
        <begin position="1701"/>
        <end position="1762"/>
    </location>
</feature>
<feature type="compositionally biased region" description="Polar residues" evidence="5">
    <location>
        <begin position="1736"/>
        <end position="1745"/>
    </location>
</feature>
<evidence type="ECO:0000256" key="3">
    <source>
        <dbReference type="ARBA" id="ARBA00022707"/>
    </source>
</evidence>
<evidence type="ECO:0000313" key="6">
    <source>
        <dbReference type="EMBL" id="PHJ22256.1"/>
    </source>
</evidence>